<dbReference type="AlphaFoldDB" id="A0A4R2J0U4"/>
<gene>
    <name evidence="5" type="ORF">EV646_102402</name>
</gene>
<dbReference type="PROSITE" id="PS50110">
    <property type="entry name" value="RESPONSE_REGULATORY"/>
    <property type="match status" value="1"/>
</dbReference>
<dbReference type="InterPro" id="IPR001789">
    <property type="entry name" value="Sig_transdc_resp-reg_receiver"/>
</dbReference>
<dbReference type="EMBL" id="SLWR01000002">
    <property type="protein sequence ID" value="TCO50328.1"/>
    <property type="molecule type" value="Genomic_DNA"/>
</dbReference>
<dbReference type="InterPro" id="IPR036388">
    <property type="entry name" value="WH-like_DNA-bd_sf"/>
</dbReference>
<dbReference type="InterPro" id="IPR000792">
    <property type="entry name" value="Tscrpt_reg_LuxR_C"/>
</dbReference>
<keyword evidence="1" id="KW-0238">DNA-binding</keyword>
<dbReference type="Gene3D" id="3.40.50.2300">
    <property type="match status" value="1"/>
</dbReference>
<dbReference type="PANTHER" id="PTHR43214">
    <property type="entry name" value="TWO-COMPONENT RESPONSE REGULATOR"/>
    <property type="match status" value="1"/>
</dbReference>
<dbReference type="SMART" id="SM00421">
    <property type="entry name" value="HTH_LUXR"/>
    <property type="match status" value="1"/>
</dbReference>
<dbReference type="Proteomes" id="UP000295573">
    <property type="component" value="Unassembled WGS sequence"/>
</dbReference>
<dbReference type="InterPro" id="IPR039420">
    <property type="entry name" value="WalR-like"/>
</dbReference>
<evidence type="ECO:0000313" key="5">
    <source>
        <dbReference type="EMBL" id="TCO50328.1"/>
    </source>
</evidence>
<keyword evidence="2" id="KW-0597">Phosphoprotein</keyword>
<evidence type="ECO:0000259" key="4">
    <source>
        <dbReference type="PROSITE" id="PS50110"/>
    </source>
</evidence>
<dbReference type="GO" id="GO:0003677">
    <property type="term" value="F:DNA binding"/>
    <property type="evidence" value="ECO:0007669"/>
    <property type="project" value="UniProtKB-KW"/>
</dbReference>
<dbReference type="PANTHER" id="PTHR43214:SF42">
    <property type="entry name" value="TRANSCRIPTIONAL REGULATORY PROTEIN DESR"/>
    <property type="match status" value="1"/>
</dbReference>
<dbReference type="GO" id="GO:0006355">
    <property type="term" value="P:regulation of DNA-templated transcription"/>
    <property type="evidence" value="ECO:0007669"/>
    <property type="project" value="InterPro"/>
</dbReference>
<evidence type="ECO:0000256" key="1">
    <source>
        <dbReference type="ARBA" id="ARBA00023125"/>
    </source>
</evidence>
<sequence length="181" mass="19513">MLSQEADLDVLAEVERADDVLPAVARTRPHVVVLDPMLDGDIRIEELCLQLREPGILILIDRDLLNGVSLALVRLAPRVGFIATDASPADLAEAVRQLAQGAAVMDAAVAVAALRATENPLTDREAEVLRLVTTGATAQEIARKLNLTPGTVRNYLSHILTKTSARSRIEAVRKAQEAGWI</sequence>
<evidence type="ECO:0000259" key="3">
    <source>
        <dbReference type="PROSITE" id="PS50043"/>
    </source>
</evidence>
<dbReference type="CDD" id="cd06170">
    <property type="entry name" value="LuxR_C_like"/>
    <property type="match status" value="1"/>
</dbReference>
<protein>
    <submittedName>
        <fullName evidence="5">Two-component system response regulator DesR</fullName>
    </submittedName>
</protein>
<dbReference type="PRINTS" id="PR00038">
    <property type="entry name" value="HTHLUXR"/>
</dbReference>
<feature type="domain" description="Response regulatory" evidence="4">
    <location>
        <begin position="1"/>
        <end position="99"/>
    </location>
</feature>
<accession>A0A4R2J0U4</accession>
<evidence type="ECO:0000256" key="2">
    <source>
        <dbReference type="PROSITE-ProRule" id="PRU00169"/>
    </source>
</evidence>
<organism evidence="5 6">
    <name type="scientific">Kribbella antiqua</name>
    <dbReference type="NCBI Taxonomy" id="2512217"/>
    <lineage>
        <taxon>Bacteria</taxon>
        <taxon>Bacillati</taxon>
        <taxon>Actinomycetota</taxon>
        <taxon>Actinomycetes</taxon>
        <taxon>Propionibacteriales</taxon>
        <taxon>Kribbellaceae</taxon>
        <taxon>Kribbella</taxon>
    </lineage>
</organism>
<dbReference type="Pfam" id="PF00196">
    <property type="entry name" value="GerE"/>
    <property type="match status" value="1"/>
</dbReference>
<dbReference type="PROSITE" id="PS50043">
    <property type="entry name" value="HTH_LUXR_2"/>
    <property type="match status" value="1"/>
</dbReference>
<feature type="modified residue" description="4-aspartylphosphate" evidence="2">
    <location>
        <position position="35"/>
    </location>
</feature>
<dbReference type="Gene3D" id="1.10.10.10">
    <property type="entry name" value="Winged helix-like DNA-binding domain superfamily/Winged helix DNA-binding domain"/>
    <property type="match status" value="1"/>
</dbReference>
<feature type="domain" description="HTH luxR-type" evidence="3">
    <location>
        <begin position="114"/>
        <end position="179"/>
    </location>
</feature>
<proteinExistence type="predicted"/>
<name>A0A4R2J0U4_9ACTN</name>
<comment type="caution">
    <text evidence="5">The sequence shown here is derived from an EMBL/GenBank/DDBJ whole genome shotgun (WGS) entry which is preliminary data.</text>
</comment>
<dbReference type="PROSITE" id="PS00622">
    <property type="entry name" value="HTH_LUXR_1"/>
    <property type="match status" value="1"/>
</dbReference>
<keyword evidence="6" id="KW-1185">Reference proteome</keyword>
<reference evidence="5 6" key="1">
    <citation type="journal article" date="2015" name="Stand. Genomic Sci.">
        <title>Genomic Encyclopedia of Bacterial and Archaeal Type Strains, Phase III: the genomes of soil and plant-associated and newly described type strains.</title>
        <authorList>
            <person name="Whitman W.B."/>
            <person name="Woyke T."/>
            <person name="Klenk H.P."/>
            <person name="Zhou Y."/>
            <person name="Lilburn T.G."/>
            <person name="Beck B.J."/>
            <person name="De Vos P."/>
            <person name="Vandamme P."/>
            <person name="Eisen J.A."/>
            <person name="Garrity G."/>
            <person name="Hugenholtz P."/>
            <person name="Kyrpides N.C."/>
        </authorList>
    </citation>
    <scope>NUCLEOTIDE SEQUENCE [LARGE SCALE GENOMIC DNA]</scope>
    <source>
        <strain evidence="5 6">VKM Ac-2541</strain>
    </source>
</reference>
<dbReference type="InterPro" id="IPR016032">
    <property type="entry name" value="Sig_transdc_resp-reg_C-effctor"/>
</dbReference>
<dbReference type="GO" id="GO:0000160">
    <property type="term" value="P:phosphorelay signal transduction system"/>
    <property type="evidence" value="ECO:0007669"/>
    <property type="project" value="InterPro"/>
</dbReference>
<evidence type="ECO:0000313" key="6">
    <source>
        <dbReference type="Proteomes" id="UP000295573"/>
    </source>
</evidence>
<dbReference type="SUPFAM" id="SSF46894">
    <property type="entry name" value="C-terminal effector domain of the bipartite response regulators"/>
    <property type="match status" value="1"/>
</dbReference>